<dbReference type="Pfam" id="PF00034">
    <property type="entry name" value="Cytochrom_C"/>
    <property type="match status" value="1"/>
</dbReference>
<accession>A0A975TWK7</accession>
<dbReference type="GO" id="GO:0009055">
    <property type="term" value="F:electron transfer activity"/>
    <property type="evidence" value="ECO:0007669"/>
    <property type="project" value="InterPro"/>
</dbReference>
<feature type="domain" description="Cytochrome c" evidence="5">
    <location>
        <begin position="153"/>
        <end position="239"/>
    </location>
</feature>
<organism evidence="6">
    <name type="scientific">Gymnodinialimonas phycosphaerae</name>
    <dbReference type="NCBI Taxonomy" id="2841589"/>
    <lineage>
        <taxon>Bacteria</taxon>
        <taxon>Pseudomonadati</taxon>
        <taxon>Pseudomonadota</taxon>
        <taxon>Alphaproteobacteria</taxon>
        <taxon>Rhodobacterales</taxon>
        <taxon>Paracoccaceae</taxon>
        <taxon>Gymnodinialimonas</taxon>
    </lineage>
</organism>
<name>A0A975TWK7_9RHOB</name>
<gene>
    <name evidence="6" type="ORF">KUL25_04500</name>
</gene>
<keyword evidence="2 4" id="KW-0479">Metal-binding</keyword>
<keyword evidence="1 4" id="KW-0349">Heme</keyword>
<dbReference type="AlphaFoldDB" id="A0A975TWK7"/>
<evidence type="ECO:0000313" key="6">
    <source>
        <dbReference type="EMBL" id="QXL88783.1"/>
    </source>
</evidence>
<keyword evidence="3 4" id="KW-0408">Iron</keyword>
<dbReference type="EMBL" id="CP078073">
    <property type="protein sequence ID" value="QXL88783.1"/>
    <property type="molecule type" value="Genomic_DNA"/>
</dbReference>
<evidence type="ECO:0000256" key="2">
    <source>
        <dbReference type="ARBA" id="ARBA00022723"/>
    </source>
</evidence>
<evidence type="ECO:0000256" key="1">
    <source>
        <dbReference type="ARBA" id="ARBA00022617"/>
    </source>
</evidence>
<evidence type="ECO:0000259" key="5">
    <source>
        <dbReference type="PROSITE" id="PS51007"/>
    </source>
</evidence>
<proteinExistence type="predicted"/>
<evidence type="ECO:0000256" key="3">
    <source>
        <dbReference type="ARBA" id="ARBA00023004"/>
    </source>
</evidence>
<dbReference type="GO" id="GO:0020037">
    <property type="term" value="F:heme binding"/>
    <property type="evidence" value="ECO:0007669"/>
    <property type="project" value="InterPro"/>
</dbReference>
<dbReference type="GO" id="GO:0046872">
    <property type="term" value="F:metal ion binding"/>
    <property type="evidence" value="ECO:0007669"/>
    <property type="project" value="UniProtKB-KW"/>
</dbReference>
<dbReference type="SUPFAM" id="SSF46626">
    <property type="entry name" value="Cytochrome c"/>
    <property type="match status" value="1"/>
</dbReference>
<reference evidence="6" key="1">
    <citation type="submission" date="2021-07" db="EMBL/GenBank/DDBJ databases">
        <title>Karlodiniumbacter phycospheric gen. nov., sp. nov., a phycosphere bacterium isolated from karlodinium veneficum.</title>
        <authorList>
            <person name="Peng Y."/>
            <person name="Jiang L."/>
            <person name="Lee J."/>
        </authorList>
    </citation>
    <scope>NUCLEOTIDE SEQUENCE</scope>
    <source>
        <strain evidence="6">N5</strain>
    </source>
</reference>
<protein>
    <submittedName>
        <fullName evidence="6">Cytochrome c</fullName>
    </submittedName>
</protein>
<dbReference type="InterPro" id="IPR009056">
    <property type="entry name" value="Cyt_c-like_dom"/>
</dbReference>
<dbReference type="InterPro" id="IPR036909">
    <property type="entry name" value="Cyt_c-like_dom_sf"/>
</dbReference>
<sequence>MNHDDAFAGQSTMIGEYAGAINAERLALYSAEAFVNGVMAEGMRLDGLPMTSATMRRVARATGGLSHEDRVAIYAYLMGAPVDPSTVQQLDSGAEALVVEVAQVVEQAAPEVMDMTGATSLMNRVDAFCAVPDEAVTPAAAVPAAASPVGVSPEIEAAVSAVLDEHCRSCHGPGMTYQRSFLTGPMAQLARDPAAVVSGDHQASLLYDTIASNRMPTPNRPRLQPAELQALVAWIDALAPAPSVPQAAAPAVEAARTAVARPAMPELVGGSFEEMVGAAVADLGAIDEQDRQHIRYFSFAHLPMPEIDCTQEGALRNPMHYIHAGLNKFINSVFRAPTIQQVTPVARTDGALVRIDLRDFGWTADDWRALTERVHTQGAVEAGVTAAAWDELAPPYPYAVSPTSDPMLGVIANYTGSAVPILQADWFTRHASEQPYYDMLLRLPDNIAVLEARMGIDVFREIREMRLIRAGFLAASSGVSDHNRMLERFDLPRGGYYWRSYDFAGSDGSQSLITHPDGPAEMGLTVSGTAPFEHDGGEMIFSLPNGMQGYYLSEADGRRLSEGPTSIVSFRERPIGRGIELVNGRSCFACHDNGMIARRDEIRSFIQTAPHFDIRQRDVLLRMYPEQSVLDEYFRRDTETFVAALSAMNATQRTVAGREASILAPDGSGEIVTWLADFRFRRLDIADLAQRFFLTEEEFRTRARQIGDPHLAQLVSGWVQRFDNGLLVTQDEVDTHWAALLPRLTLLDALDYHPGTVDYQVAGGAYEAAAVAAIEIAVGADADAYAPRVDVPAYVAPVTHADPLEITLHVPRQQVYVDDLLTFEVSTNRACILQIIYVEINDAIVELPQAVIGAELIQPDERRLIPQAASGLQLRFDRPGVGETLLAYCREPSSGQPAIDAAQMVAVAHERYQPLFRGLTVEAANRVEDDAGRSAFASVTIDVLG</sequence>
<dbReference type="PROSITE" id="PS51007">
    <property type="entry name" value="CYTC"/>
    <property type="match status" value="1"/>
</dbReference>
<evidence type="ECO:0000256" key="4">
    <source>
        <dbReference type="PROSITE-ProRule" id="PRU00433"/>
    </source>
</evidence>